<reference evidence="3 4" key="1">
    <citation type="journal article" date="2013" name="Proc. Natl. Acad. Sci. U.S.A.">
        <title>Fine-scale variation in meiotic recombination in Mimulus inferred from population shotgun sequencing.</title>
        <authorList>
            <person name="Hellsten U."/>
            <person name="Wright K.M."/>
            <person name="Jenkins J."/>
            <person name="Shu S."/>
            <person name="Yuan Y."/>
            <person name="Wessler S.R."/>
            <person name="Schmutz J."/>
            <person name="Willis J.H."/>
            <person name="Rokhsar D.S."/>
        </authorList>
    </citation>
    <scope>NUCLEOTIDE SEQUENCE [LARGE SCALE GENOMIC DNA]</scope>
    <source>
        <strain evidence="4">cv. DUN x IM62</strain>
    </source>
</reference>
<feature type="compositionally biased region" description="Basic residues" evidence="1">
    <location>
        <begin position="47"/>
        <end position="59"/>
    </location>
</feature>
<protein>
    <recommendedName>
        <fullName evidence="2">J domain-containing protein</fullName>
    </recommendedName>
</protein>
<feature type="region of interest" description="Disordered" evidence="1">
    <location>
        <begin position="447"/>
        <end position="482"/>
    </location>
</feature>
<feature type="region of interest" description="Disordered" evidence="1">
    <location>
        <begin position="1151"/>
        <end position="1170"/>
    </location>
</feature>
<dbReference type="Pfam" id="PF00226">
    <property type="entry name" value="DnaJ"/>
    <property type="match status" value="1"/>
</dbReference>
<feature type="compositionally biased region" description="Basic and acidic residues" evidence="1">
    <location>
        <begin position="1274"/>
        <end position="1286"/>
    </location>
</feature>
<evidence type="ECO:0000256" key="1">
    <source>
        <dbReference type="SAM" id="MobiDB-lite"/>
    </source>
</evidence>
<feature type="compositionally biased region" description="Polar residues" evidence="1">
    <location>
        <begin position="95"/>
        <end position="104"/>
    </location>
</feature>
<dbReference type="CDD" id="cd06257">
    <property type="entry name" value="DnaJ"/>
    <property type="match status" value="1"/>
</dbReference>
<dbReference type="STRING" id="4155.A0A022PWR5"/>
<dbReference type="EMBL" id="KI632325">
    <property type="protein sequence ID" value="EYU18690.1"/>
    <property type="molecule type" value="Genomic_DNA"/>
</dbReference>
<dbReference type="KEGG" id="egt:105949368"/>
<dbReference type="SMART" id="SM00028">
    <property type="entry name" value="TPR"/>
    <property type="match status" value="7"/>
</dbReference>
<keyword evidence="4" id="KW-1185">Reference proteome</keyword>
<dbReference type="PROSITE" id="PS00636">
    <property type="entry name" value="DNAJ_1"/>
    <property type="match status" value="1"/>
</dbReference>
<feature type="compositionally biased region" description="Low complexity" evidence="1">
    <location>
        <begin position="546"/>
        <end position="561"/>
    </location>
</feature>
<feature type="compositionally biased region" description="Basic residues" evidence="1">
    <location>
        <begin position="636"/>
        <end position="651"/>
    </location>
</feature>
<dbReference type="InterPro" id="IPR019734">
    <property type="entry name" value="TPR_rpt"/>
</dbReference>
<sequence>MSPPITSPHKPDFPSMQGFNFSAGSTDAAGFNHSKIGPEKSNISSRSRPRLMKIRRKQMAAHQDGKSVKGDLGLNGFSDFSGGIKFDAELRNESEGSNGNSEPNGSVRVGDSNGNIDQHGNGLGFGGNLNDSVFGLGLGSGKTLFGSSINNSTSSLYSNKGEFLFPSSKDSSNVDSEKETGSSLFGASKAGSVTNVDLPGGVSVSGQNKSGLPMDTNSGRQQFVFDVAGNESGSNSNFRGEESRGNLGQSEVHEFHESDHTEFVFGSHKYDPASRNLDQQDSKKSDLHFSVGEFGNLDSAKFVFGAATSASSLFSLNLEKQESGKVMDNGESDKGAQNAEPDMTGKVELDAAGDSKKVCHPCSQFSFNWNDISSENNVKFVFGWNDSDSKLGTDLEKKSIPPSVGTSSFTDRASGVFVFGGPKGKEHCNSDGTIKFFSGMDQLNGGKTEDCNGSRQDNRSTGSNIDSKFQNNNSSGGSVEKGPAFSISEEMKRLNVGESEVDSNNTNFSVNNNNVFVFGNDQKKSGFEKENPPVNMNEAIPDVSHSTRNNSESNRPSSSLFPSVVGIDIQLDGEFSEAPSMNKNEKDSISLASKVAELGLSDADCSTPNTKFVLSNFNLFPAINKKLDNTNSKLLGSRRSKKRNGKTKQKPVVHQFFSQDSVSKEDSSQLNHMSPGWGSPMDFSPYQDTSASNTSQAYIDTGTKLEFSLNEKPKPSERPHDEESGSNLSPSLPAQDGLSAIRRQYKVKKYKLKDRLNHTVQGGNSDKENAEQESVGTATHELCEHWRTRGNQAYHARKLSIAEEFYSMGINSVQHVNILGYSMKPLLLCYSNRAATRMSLGRMREALEDCTKATELDPKFLKVTLRAGNCYLVLGEVEDAIQCYTKCLSADLCLDRKATIEAADGLQKAKRVAEYMDQSAKLLLERTDTAANSALVIIGEALSVSRYSERLLKMKGDALCILRMYDKVIQHCEQTLDIARKNFGADQLMLWRSHLLAKSHYCLGRLELALDLIEKQEKLPVSSGSGDVSQESIALAATIQELLGLKKLGNEAFNSGRYTDAIENYNAAISKGFESRPFLAVCFCNRAAAYQSISQIVDAIADCSVAIALNENYEKAISRRATLHEMIRDYKQAVYDLQRLISLLESQSQTKSQQNVTQSKSGGGSVKDLRKARRRLSSLEEKSKKEISLDHYLILGIKASDAESDIKKAYRKAALRHHPDKAGQVFAKSDVGDDGTLWKQFGEKIYKDADRLFKTIGEAYAVLSDPSKRSKYDSEEELRNIYRDSGRPSTSYSSPFERGSGWSGRQAAGFSTSFERNNNSRRNWNESRSHSRWHWEDL</sequence>
<feature type="compositionally biased region" description="Basic and acidic residues" evidence="1">
    <location>
        <begin position="709"/>
        <end position="723"/>
    </location>
</feature>
<feature type="compositionally biased region" description="Low complexity" evidence="1">
    <location>
        <begin position="1313"/>
        <end position="1322"/>
    </location>
</feature>
<proteinExistence type="predicted"/>
<feature type="compositionally biased region" description="Polar residues" evidence="1">
    <location>
        <begin position="204"/>
        <end position="218"/>
    </location>
</feature>
<dbReference type="PANTHER" id="PTHR45181">
    <property type="entry name" value="HEAT SHOCK PROTEIN DNAJ WITH TETRATRICOPEPTIDE REPEAT-CONTAINING PROTEIN"/>
    <property type="match status" value="1"/>
</dbReference>
<feature type="region of interest" description="Disordered" evidence="1">
    <location>
        <begin position="1"/>
        <end position="72"/>
    </location>
</feature>
<feature type="region of interest" description="Disordered" evidence="1">
    <location>
        <begin position="92"/>
        <end position="119"/>
    </location>
</feature>
<dbReference type="SMART" id="SM00271">
    <property type="entry name" value="DnaJ"/>
    <property type="match status" value="1"/>
</dbReference>
<dbReference type="PhylomeDB" id="A0A022PWR5"/>
<evidence type="ECO:0000313" key="4">
    <source>
        <dbReference type="Proteomes" id="UP000030748"/>
    </source>
</evidence>
<dbReference type="InterPro" id="IPR011990">
    <property type="entry name" value="TPR-like_helical_dom_sf"/>
</dbReference>
<dbReference type="SUPFAM" id="SSF48452">
    <property type="entry name" value="TPR-like"/>
    <property type="match status" value="2"/>
</dbReference>
<feature type="region of interest" description="Disordered" evidence="1">
    <location>
        <begin position="1274"/>
        <end position="1330"/>
    </location>
</feature>
<dbReference type="InterPro" id="IPR018253">
    <property type="entry name" value="DnaJ_domain_CS"/>
</dbReference>
<feature type="compositionally biased region" description="Polar residues" evidence="1">
    <location>
        <begin position="1151"/>
        <end position="1160"/>
    </location>
</feature>
<feature type="domain" description="J" evidence="2">
    <location>
        <begin position="1190"/>
        <end position="1276"/>
    </location>
</feature>
<organism evidence="3 4">
    <name type="scientific">Erythranthe guttata</name>
    <name type="common">Yellow monkey flower</name>
    <name type="synonym">Mimulus guttatus</name>
    <dbReference type="NCBI Taxonomy" id="4155"/>
    <lineage>
        <taxon>Eukaryota</taxon>
        <taxon>Viridiplantae</taxon>
        <taxon>Streptophyta</taxon>
        <taxon>Embryophyta</taxon>
        <taxon>Tracheophyta</taxon>
        <taxon>Spermatophyta</taxon>
        <taxon>Magnoliopsida</taxon>
        <taxon>eudicotyledons</taxon>
        <taxon>Gunneridae</taxon>
        <taxon>Pentapetalae</taxon>
        <taxon>asterids</taxon>
        <taxon>lamiids</taxon>
        <taxon>Lamiales</taxon>
        <taxon>Phrymaceae</taxon>
        <taxon>Erythranthe</taxon>
    </lineage>
</organism>
<evidence type="ECO:0000313" key="3">
    <source>
        <dbReference type="EMBL" id="EYU18690.1"/>
    </source>
</evidence>
<dbReference type="SUPFAM" id="SSF46565">
    <property type="entry name" value="Chaperone J-domain"/>
    <property type="match status" value="1"/>
</dbReference>
<name>A0A022PWR5_ERYGU</name>
<dbReference type="InterPro" id="IPR036869">
    <property type="entry name" value="J_dom_sf"/>
</dbReference>
<feature type="region of interest" description="Disordered" evidence="1">
    <location>
        <begin position="631"/>
        <end position="693"/>
    </location>
</feature>
<feature type="region of interest" description="Disordered" evidence="1">
    <location>
        <begin position="229"/>
        <end position="248"/>
    </location>
</feature>
<feature type="region of interest" description="Disordered" evidence="1">
    <location>
        <begin position="524"/>
        <end position="561"/>
    </location>
</feature>
<feature type="region of interest" description="Disordered" evidence="1">
    <location>
        <begin position="167"/>
        <end position="218"/>
    </location>
</feature>
<dbReference type="PANTHER" id="PTHR45181:SF8">
    <property type="entry name" value="HEAT SHOCK PROTEIN DNAJ WITH TETRATRICOPEPTIDE REPEAT-CONTAINING PROTEIN"/>
    <property type="match status" value="1"/>
</dbReference>
<dbReference type="InterPro" id="IPR001623">
    <property type="entry name" value="DnaJ_domain"/>
</dbReference>
<accession>A0A022PWR5</accession>
<dbReference type="eggNOG" id="KOG0550">
    <property type="taxonomic scope" value="Eukaryota"/>
</dbReference>
<feature type="compositionally biased region" description="Basic and acidic residues" evidence="1">
    <location>
        <begin position="447"/>
        <end position="458"/>
    </location>
</feature>
<dbReference type="Proteomes" id="UP000030748">
    <property type="component" value="Unassembled WGS sequence"/>
</dbReference>
<gene>
    <name evidence="3" type="ORF">MIMGU_mgv1a000261mg</name>
</gene>
<dbReference type="PROSITE" id="PS50076">
    <property type="entry name" value="DNAJ_2"/>
    <property type="match status" value="1"/>
</dbReference>
<feature type="compositionally biased region" description="Polar residues" evidence="1">
    <location>
        <begin position="181"/>
        <end position="195"/>
    </location>
</feature>
<dbReference type="Gene3D" id="1.10.287.110">
    <property type="entry name" value="DnaJ domain"/>
    <property type="match status" value="1"/>
</dbReference>
<feature type="region of interest" description="Disordered" evidence="1">
    <location>
        <begin position="708"/>
        <end position="738"/>
    </location>
</feature>
<dbReference type="PRINTS" id="PR00625">
    <property type="entry name" value="JDOMAIN"/>
</dbReference>
<feature type="compositionally biased region" description="Polar residues" evidence="1">
    <location>
        <begin position="459"/>
        <end position="477"/>
    </location>
</feature>
<evidence type="ECO:0000259" key="2">
    <source>
        <dbReference type="PROSITE" id="PS50076"/>
    </source>
</evidence>
<dbReference type="OrthoDB" id="10250354at2759"/>
<dbReference type="Pfam" id="PF13181">
    <property type="entry name" value="TPR_8"/>
    <property type="match status" value="2"/>
</dbReference>
<dbReference type="Gene3D" id="1.25.40.10">
    <property type="entry name" value="Tetratricopeptide repeat domain"/>
    <property type="match status" value="2"/>
</dbReference>